<dbReference type="HOGENOM" id="CLU_001715_0_3_1"/>
<dbReference type="Gene3D" id="3.40.50.300">
    <property type="entry name" value="P-loop containing nucleotide triphosphate hydrolases"/>
    <property type="match status" value="1"/>
</dbReference>
<sequence>MSPRLAISSFLTKRTPLNPFPKMATPSPDHRPLIISGPSGVGKGTLYKRLFDNHPDTFCLSVSHTTRGPRPGEQDGIDYHFVSMEAFEDLISQNGFVEHAKFGGNRYGTSKMTIEEQGRKGKIVVLDIEMEGVKQIKQSSIAARYIFIAPPSLSALEARLRGRGTEDETSVQKRLAQAHKELEFSKTPGVHDKIIVNDDLDTAYKELEEYIYNAADS</sequence>
<dbReference type="GO" id="GO:0005524">
    <property type="term" value="F:ATP binding"/>
    <property type="evidence" value="ECO:0007669"/>
    <property type="project" value="UniProtKB-KW"/>
</dbReference>
<dbReference type="eggNOG" id="KOG0707">
    <property type="taxonomic scope" value="Eukaryota"/>
</dbReference>
<keyword evidence="6 10" id="KW-0418">Kinase</keyword>
<comment type="caution">
    <text evidence="10">The sequence shown here is derived from an EMBL/GenBank/DDBJ whole genome shotgun (WGS) entry which is preliminary data.</text>
</comment>
<dbReference type="GO" id="GO:0005829">
    <property type="term" value="C:cytosol"/>
    <property type="evidence" value="ECO:0007669"/>
    <property type="project" value="TreeGrafter"/>
</dbReference>
<keyword evidence="4" id="KW-0808">Transferase</keyword>
<dbReference type="FunFam" id="3.40.50.300:FF:000776">
    <property type="entry name" value="Guanylate kinase 2"/>
    <property type="match status" value="1"/>
</dbReference>
<dbReference type="EMBL" id="CAGA01000002">
    <property type="protein sequence ID" value="CCE26855.1"/>
    <property type="molecule type" value="Genomic_DNA"/>
</dbReference>
<name>M1W1J5_CLAP2</name>
<protein>
    <recommendedName>
        <fullName evidence="3">Guanylate kinase</fullName>
        <ecNumber evidence="2">2.7.4.8</ecNumber>
    </recommendedName>
    <alternativeName>
        <fullName evidence="8">GMP kinase</fullName>
    </alternativeName>
</protein>
<proteinExistence type="inferred from homology"/>
<keyword evidence="7" id="KW-0067">ATP-binding</keyword>
<dbReference type="PANTHER" id="PTHR23117:SF13">
    <property type="entry name" value="GUANYLATE KINASE"/>
    <property type="match status" value="1"/>
</dbReference>
<dbReference type="GO" id="GO:0004385">
    <property type="term" value="F:GMP kinase activity"/>
    <property type="evidence" value="ECO:0007669"/>
    <property type="project" value="UniProtKB-EC"/>
</dbReference>
<dbReference type="PROSITE" id="PS00856">
    <property type="entry name" value="GUANYLATE_KINASE_1"/>
    <property type="match status" value="1"/>
</dbReference>
<evidence type="ECO:0000256" key="3">
    <source>
        <dbReference type="ARBA" id="ARBA00016296"/>
    </source>
</evidence>
<evidence type="ECO:0000313" key="11">
    <source>
        <dbReference type="Proteomes" id="UP000016801"/>
    </source>
</evidence>
<dbReference type="SMART" id="SM00072">
    <property type="entry name" value="GuKc"/>
    <property type="match status" value="1"/>
</dbReference>
<dbReference type="CDD" id="cd00071">
    <property type="entry name" value="GMPK"/>
    <property type="match status" value="1"/>
</dbReference>
<organism evidence="10 11">
    <name type="scientific">Claviceps purpurea (strain 20.1)</name>
    <name type="common">Ergot fungus</name>
    <name type="synonym">Sphacelia segetum</name>
    <dbReference type="NCBI Taxonomy" id="1111077"/>
    <lineage>
        <taxon>Eukaryota</taxon>
        <taxon>Fungi</taxon>
        <taxon>Dikarya</taxon>
        <taxon>Ascomycota</taxon>
        <taxon>Pezizomycotina</taxon>
        <taxon>Sordariomycetes</taxon>
        <taxon>Hypocreomycetidae</taxon>
        <taxon>Hypocreales</taxon>
        <taxon>Clavicipitaceae</taxon>
        <taxon>Claviceps</taxon>
    </lineage>
</organism>
<dbReference type="InterPro" id="IPR020590">
    <property type="entry name" value="Guanylate_kinase_CS"/>
</dbReference>
<gene>
    <name evidence="10" type="ORF">CPUR_00324</name>
</gene>
<dbReference type="Proteomes" id="UP000016801">
    <property type="component" value="Unassembled WGS sequence"/>
</dbReference>
<dbReference type="SUPFAM" id="SSF52540">
    <property type="entry name" value="P-loop containing nucleoside triphosphate hydrolases"/>
    <property type="match status" value="1"/>
</dbReference>
<evidence type="ECO:0000256" key="1">
    <source>
        <dbReference type="ARBA" id="ARBA00005790"/>
    </source>
</evidence>
<dbReference type="PROSITE" id="PS50052">
    <property type="entry name" value="GUANYLATE_KINASE_2"/>
    <property type="match status" value="1"/>
</dbReference>
<comment type="similarity">
    <text evidence="1">Belongs to the guanylate kinase family.</text>
</comment>
<evidence type="ECO:0000256" key="6">
    <source>
        <dbReference type="ARBA" id="ARBA00022777"/>
    </source>
</evidence>
<dbReference type="OrthoDB" id="6334211at2759"/>
<dbReference type="STRING" id="1111077.M1W1J5"/>
<dbReference type="PANTHER" id="PTHR23117">
    <property type="entry name" value="GUANYLATE KINASE-RELATED"/>
    <property type="match status" value="1"/>
</dbReference>
<evidence type="ECO:0000313" key="10">
    <source>
        <dbReference type="EMBL" id="CCE26855.1"/>
    </source>
</evidence>
<dbReference type="EC" id="2.7.4.8" evidence="2"/>
<evidence type="ECO:0000256" key="4">
    <source>
        <dbReference type="ARBA" id="ARBA00022679"/>
    </source>
</evidence>
<reference evidence="10 11" key="1">
    <citation type="journal article" date="2013" name="PLoS Genet.">
        <title>Plant-symbiotic fungi as chemical engineers: Multi-genome analysis of the Clavicipitaceae reveals dynamics of alkaloid loci.</title>
        <authorList>
            <person name="Schardl C.L."/>
            <person name="Young C.A."/>
            <person name="Hesse U."/>
            <person name="Amyotte S.G."/>
            <person name="Andreeva K."/>
            <person name="Calie P.J."/>
            <person name="Fleetwood D.J."/>
            <person name="Haws D.C."/>
            <person name="Moore N."/>
            <person name="Oeser B."/>
            <person name="Panaccione D.G."/>
            <person name="Schweri K.K."/>
            <person name="Voisey C.R."/>
            <person name="Farman M.L."/>
            <person name="Jaromczyk J.W."/>
            <person name="Roe B.A."/>
            <person name="O'Sullivan D.M."/>
            <person name="Scott B."/>
            <person name="Tudzynski P."/>
            <person name="An Z."/>
            <person name="Arnaoudova E.G."/>
            <person name="Bullock C.T."/>
            <person name="Charlton N.D."/>
            <person name="Chen L."/>
            <person name="Cox M."/>
            <person name="Dinkins R.D."/>
            <person name="Florea S."/>
            <person name="Glenn A.E."/>
            <person name="Gordon A."/>
            <person name="Gueldener U."/>
            <person name="Harris D.R."/>
            <person name="Hollin W."/>
            <person name="Jaromczyk J."/>
            <person name="Johnson R.D."/>
            <person name="Khan A.K."/>
            <person name="Leistner E."/>
            <person name="Leuchtmann A."/>
            <person name="Li C."/>
            <person name="Liu J."/>
            <person name="Liu J."/>
            <person name="Liu M."/>
            <person name="Mace W."/>
            <person name="Machado C."/>
            <person name="Nagabhyru P."/>
            <person name="Pan J."/>
            <person name="Schmid J."/>
            <person name="Sugawara K."/>
            <person name="Steiner U."/>
            <person name="Takach J.E."/>
            <person name="Tanaka E."/>
            <person name="Webb J.S."/>
            <person name="Wilson E.V."/>
            <person name="Wiseman J.L."/>
            <person name="Yoshida R."/>
            <person name="Zeng Z."/>
        </authorList>
    </citation>
    <scope>NUCLEOTIDE SEQUENCE [LARGE SCALE GENOMIC DNA]</scope>
    <source>
        <strain evidence="10 11">20.1</strain>
    </source>
</reference>
<evidence type="ECO:0000256" key="8">
    <source>
        <dbReference type="ARBA" id="ARBA00030128"/>
    </source>
</evidence>
<dbReference type="Pfam" id="PF00625">
    <property type="entry name" value="Guanylate_kin"/>
    <property type="match status" value="1"/>
</dbReference>
<accession>M1W1J5</accession>
<dbReference type="InterPro" id="IPR008144">
    <property type="entry name" value="Guanylate_kin-like_dom"/>
</dbReference>
<dbReference type="NCBIfam" id="TIGR03263">
    <property type="entry name" value="guanyl_kin"/>
    <property type="match status" value="1"/>
</dbReference>
<keyword evidence="5" id="KW-0547">Nucleotide-binding</keyword>
<feature type="domain" description="Guanylate kinase-like" evidence="9">
    <location>
        <begin position="30"/>
        <end position="212"/>
    </location>
</feature>
<evidence type="ECO:0000256" key="7">
    <source>
        <dbReference type="ARBA" id="ARBA00022840"/>
    </source>
</evidence>
<dbReference type="InterPro" id="IPR017665">
    <property type="entry name" value="Guanylate_kinase"/>
</dbReference>
<dbReference type="VEuPathDB" id="FungiDB:CPUR_00324"/>
<dbReference type="InterPro" id="IPR027417">
    <property type="entry name" value="P-loop_NTPase"/>
</dbReference>
<evidence type="ECO:0000256" key="5">
    <source>
        <dbReference type="ARBA" id="ARBA00022741"/>
    </source>
</evidence>
<evidence type="ECO:0000259" key="9">
    <source>
        <dbReference type="PROSITE" id="PS50052"/>
    </source>
</evidence>
<dbReference type="InterPro" id="IPR008145">
    <property type="entry name" value="GK/Ca_channel_bsu"/>
</dbReference>
<keyword evidence="11" id="KW-1185">Reference proteome</keyword>
<dbReference type="AlphaFoldDB" id="M1W1J5"/>
<dbReference type="HAMAP" id="MF_00328">
    <property type="entry name" value="Guanylate_kinase"/>
    <property type="match status" value="1"/>
</dbReference>
<evidence type="ECO:0000256" key="2">
    <source>
        <dbReference type="ARBA" id="ARBA00012961"/>
    </source>
</evidence>